<keyword evidence="4" id="KW-1185">Reference proteome</keyword>
<protein>
    <recommendedName>
        <fullName evidence="5">Transposase</fullName>
    </recommendedName>
</protein>
<evidence type="ECO:0000256" key="1">
    <source>
        <dbReference type="ARBA" id="ARBA00004123"/>
    </source>
</evidence>
<dbReference type="Proteomes" id="UP001148838">
    <property type="component" value="Unassembled WGS sequence"/>
</dbReference>
<comment type="subcellular location">
    <subcellularLocation>
        <location evidence="1">Nucleus</location>
    </subcellularLocation>
</comment>
<dbReference type="SUPFAM" id="SSF46689">
    <property type="entry name" value="Homeodomain-like"/>
    <property type="match status" value="1"/>
</dbReference>
<accession>A0ABQ8STI5</accession>
<name>A0ABQ8STI5_PERAM</name>
<dbReference type="EMBL" id="JAJSOF020000021">
    <property type="protein sequence ID" value="KAJ4437457.1"/>
    <property type="molecule type" value="Genomic_DNA"/>
</dbReference>
<evidence type="ECO:0008006" key="5">
    <source>
        <dbReference type="Google" id="ProtNLM"/>
    </source>
</evidence>
<comment type="caution">
    <text evidence="3">The sequence shown here is derived from an EMBL/GenBank/DDBJ whole genome shotgun (WGS) entry which is preliminary data.</text>
</comment>
<feature type="coiled-coil region" evidence="2">
    <location>
        <begin position="47"/>
        <end position="74"/>
    </location>
</feature>
<gene>
    <name evidence="3" type="ORF">ANN_17601</name>
</gene>
<dbReference type="InterPro" id="IPR009057">
    <property type="entry name" value="Homeodomain-like_sf"/>
</dbReference>
<keyword evidence="2" id="KW-0175">Coiled coil</keyword>
<proteinExistence type="predicted"/>
<evidence type="ECO:0000256" key="2">
    <source>
        <dbReference type="SAM" id="Coils"/>
    </source>
</evidence>
<sequence>MAGLCEGGNEPPGSLKASSIIFNFIPVPAMLFLIVSKTKSSNRAFEVEKMESKLQEQQKHNELLQERIDLLKEKLLGCSATDVLAIDNTSVMVTGHKGKNTGGKGFDPVLWIEFSVAQWMADRADRQQQHQQLIALVHVGYSESSAAREIGVPLATAKKWAKLFLENNEISNRPIPGRPLIPTREEDAILIKEVENYPFRSVFDLKMASNSPAPH</sequence>
<reference evidence="3 4" key="1">
    <citation type="journal article" date="2022" name="Allergy">
        <title>Genome assembly and annotation of Periplaneta americana reveal a comprehensive cockroach allergen profile.</title>
        <authorList>
            <person name="Wang L."/>
            <person name="Xiong Q."/>
            <person name="Saelim N."/>
            <person name="Wang L."/>
            <person name="Nong W."/>
            <person name="Wan A.T."/>
            <person name="Shi M."/>
            <person name="Liu X."/>
            <person name="Cao Q."/>
            <person name="Hui J.H.L."/>
            <person name="Sookrung N."/>
            <person name="Leung T.F."/>
            <person name="Tungtrongchitr A."/>
            <person name="Tsui S.K.W."/>
        </authorList>
    </citation>
    <scope>NUCLEOTIDE SEQUENCE [LARGE SCALE GENOMIC DNA]</scope>
    <source>
        <strain evidence="3">PWHHKU_190912</strain>
    </source>
</reference>
<evidence type="ECO:0000313" key="3">
    <source>
        <dbReference type="EMBL" id="KAJ4437457.1"/>
    </source>
</evidence>
<organism evidence="3 4">
    <name type="scientific">Periplaneta americana</name>
    <name type="common">American cockroach</name>
    <name type="synonym">Blatta americana</name>
    <dbReference type="NCBI Taxonomy" id="6978"/>
    <lineage>
        <taxon>Eukaryota</taxon>
        <taxon>Metazoa</taxon>
        <taxon>Ecdysozoa</taxon>
        <taxon>Arthropoda</taxon>
        <taxon>Hexapoda</taxon>
        <taxon>Insecta</taxon>
        <taxon>Pterygota</taxon>
        <taxon>Neoptera</taxon>
        <taxon>Polyneoptera</taxon>
        <taxon>Dictyoptera</taxon>
        <taxon>Blattodea</taxon>
        <taxon>Blattoidea</taxon>
        <taxon>Blattidae</taxon>
        <taxon>Blattinae</taxon>
        <taxon>Periplaneta</taxon>
    </lineage>
</organism>
<evidence type="ECO:0000313" key="4">
    <source>
        <dbReference type="Proteomes" id="UP001148838"/>
    </source>
</evidence>